<protein>
    <submittedName>
        <fullName evidence="2">Uncharacterized protein</fullName>
    </submittedName>
</protein>
<evidence type="ECO:0000256" key="1">
    <source>
        <dbReference type="SAM" id="MobiDB-lite"/>
    </source>
</evidence>
<evidence type="ECO:0000313" key="2">
    <source>
        <dbReference type="EMBL" id="KAH0461626.1"/>
    </source>
</evidence>
<comment type="caution">
    <text evidence="2">The sequence shown here is derived from an EMBL/GenBank/DDBJ whole genome shotgun (WGS) entry which is preliminary data.</text>
</comment>
<accession>A0AAV7GXY7</accession>
<dbReference type="Proteomes" id="UP000775213">
    <property type="component" value="Unassembled WGS sequence"/>
</dbReference>
<dbReference type="AlphaFoldDB" id="A0AAV7GXY7"/>
<feature type="region of interest" description="Disordered" evidence="1">
    <location>
        <begin position="1"/>
        <end position="81"/>
    </location>
</feature>
<gene>
    <name evidence="2" type="ORF">IEQ34_009201</name>
</gene>
<keyword evidence="3" id="KW-1185">Reference proteome</keyword>
<sequence>MDTSAQNPQTPSLPSPPTRPRTRIIPPAVAPEHSAPPSYLHHQGTARPPSSSAALPEWAGSIKVPPLSQPPPPPFHNRRRA</sequence>
<name>A0AAV7GXY7_DENCH</name>
<proteinExistence type="predicted"/>
<organism evidence="2 3">
    <name type="scientific">Dendrobium chrysotoxum</name>
    <name type="common">Orchid</name>
    <dbReference type="NCBI Taxonomy" id="161865"/>
    <lineage>
        <taxon>Eukaryota</taxon>
        <taxon>Viridiplantae</taxon>
        <taxon>Streptophyta</taxon>
        <taxon>Embryophyta</taxon>
        <taxon>Tracheophyta</taxon>
        <taxon>Spermatophyta</taxon>
        <taxon>Magnoliopsida</taxon>
        <taxon>Liliopsida</taxon>
        <taxon>Asparagales</taxon>
        <taxon>Orchidaceae</taxon>
        <taxon>Epidendroideae</taxon>
        <taxon>Malaxideae</taxon>
        <taxon>Dendrobiinae</taxon>
        <taxon>Dendrobium</taxon>
    </lineage>
</organism>
<reference evidence="2 3" key="1">
    <citation type="journal article" date="2021" name="Hortic Res">
        <title>Chromosome-scale assembly of the Dendrobium chrysotoxum genome enhances the understanding of orchid evolution.</title>
        <authorList>
            <person name="Zhang Y."/>
            <person name="Zhang G.Q."/>
            <person name="Zhang D."/>
            <person name="Liu X.D."/>
            <person name="Xu X.Y."/>
            <person name="Sun W.H."/>
            <person name="Yu X."/>
            <person name="Zhu X."/>
            <person name="Wang Z.W."/>
            <person name="Zhao X."/>
            <person name="Zhong W.Y."/>
            <person name="Chen H."/>
            <person name="Yin W.L."/>
            <person name="Huang T."/>
            <person name="Niu S.C."/>
            <person name="Liu Z.J."/>
        </authorList>
    </citation>
    <scope>NUCLEOTIDE SEQUENCE [LARGE SCALE GENOMIC DNA]</scope>
    <source>
        <strain evidence="2">Lindl</strain>
    </source>
</reference>
<evidence type="ECO:0000313" key="3">
    <source>
        <dbReference type="Proteomes" id="UP000775213"/>
    </source>
</evidence>
<dbReference type="EMBL" id="JAGFBR010000009">
    <property type="protein sequence ID" value="KAH0461626.1"/>
    <property type="molecule type" value="Genomic_DNA"/>
</dbReference>